<dbReference type="EMBL" id="LN483088">
    <property type="protein sequence ID" value="CDZ96152.1"/>
    <property type="molecule type" value="Genomic_DNA"/>
</dbReference>
<feature type="transmembrane region" description="Helical" evidence="12">
    <location>
        <begin position="107"/>
        <end position="129"/>
    </location>
</feature>
<keyword evidence="6" id="KW-1278">Translocase</keyword>
<dbReference type="InterPro" id="IPR002429">
    <property type="entry name" value="CcO_II-like_C"/>
</dbReference>
<keyword evidence="3 11" id="KW-0813">Transport</keyword>
<dbReference type="PROSITE" id="PS50999">
    <property type="entry name" value="COX2_TM"/>
    <property type="match status" value="1"/>
</dbReference>
<keyword evidence="11" id="KW-0479">Metal-binding</keyword>
<dbReference type="InterPro" id="IPR011759">
    <property type="entry name" value="Cyt_c_oxidase_su2_TM_dom"/>
</dbReference>
<keyword evidence="8 12" id="KW-1133">Transmembrane helix</keyword>
<comment type="subcellular location">
    <subcellularLocation>
        <location evidence="1">Membrane</location>
        <topology evidence="1">Multi-pass membrane protein</topology>
    </subcellularLocation>
    <subcellularLocation>
        <location evidence="11">Mitochondrion inner membrane</location>
        <topology evidence="11">Multi-pass membrane protein</topology>
    </subcellularLocation>
</comment>
<dbReference type="SUPFAM" id="SSF81464">
    <property type="entry name" value="Cytochrome c oxidase subunit II-like, transmembrane region"/>
    <property type="match status" value="1"/>
</dbReference>
<evidence type="ECO:0000259" key="14">
    <source>
        <dbReference type="PROSITE" id="PS50857"/>
    </source>
</evidence>
<evidence type="ECO:0000256" key="7">
    <source>
        <dbReference type="ARBA" id="ARBA00022982"/>
    </source>
</evidence>
<dbReference type="InterPro" id="IPR045187">
    <property type="entry name" value="CcO_II"/>
</dbReference>
<comment type="catalytic activity">
    <reaction evidence="10">
        <text>4 Fe(II)-[cytochrome c] + O2 + 8 H(+)(in) = 4 Fe(III)-[cytochrome c] + 2 H2O + 4 H(+)(out)</text>
        <dbReference type="Rhea" id="RHEA:11436"/>
        <dbReference type="Rhea" id="RHEA-COMP:10350"/>
        <dbReference type="Rhea" id="RHEA-COMP:14399"/>
        <dbReference type="ChEBI" id="CHEBI:15377"/>
        <dbReference type="ChEBI" id="CHEBI:15378"/>
        <dbReference type="ChEBI" id="CHEBI:15379"/>
        <dbReference type="ChEBI" id="CHEBI:29033"/>
        <dbReference type="ChEBI" id="CHEBI:29034"/>
        <dbReference type="EC" id="7.1.1.9"/>
    </reaction>
    <physiologicalReaction direction="left-to-right" evidence="10">
        <dbReference type="Rhea" id="RHEA:11437"/>
    </physiologicalReaction>
</comment>
<protein>
    <recommendedName>
        <fullName evidence="11">Cytochrome c oxidase subunit 2</fullName>
    </recommendedName>
</protein>
<keyword evidence="11" id="KW-0496">Mitochondrion</keyword>
<dbReference type="PANTHER" id="PTHR22888">
    <property type="entry name" value="CYTOCHROME C OXIDASE, SUBUNIT II"/>
    <property type="match status" value="1"/>
</dbReference>
<dbReference type="PANTHER" id="PTHR22888:SF9">
    <property type="entry name" value="CYTOCHROME C OXIDASE SUBUNIT 2"/>
    <property type="match status" value="1"/>
</dbReference>
<feature type="domain" description="Cytochrome oxidase subunit II copper A binding" evidence="14">
    <location>
        <begin position="136"/>
        <end position="248"/>
    </location>
</feature>
<accession>A0A0F7SGI5</accession>
<evidence type="ECO:0000256" key="13">
    <source>
        <dbReference type="SAM" id="SignalP"/>
    </source>
</evidence>
<keyword evidence="11" id="KW-0186">Copper</keyword>
<proteinExistence type="inferred from homology"/>
<dbReference type="Pfam" id="PF02790">
    <property type="entry name" value="COX2_TM"/>
    <property type="match status" value="1"/>
</dbReference>
<comment type="function">
    <text evidence="11">Component of the cytochrome c oxidase, the last enzyme in the mitochondrial electron transport chain which drives oxidative phosphorylation. The respiratory chain contains 3 multisubunit complexes succinate dehydrogenase (complex II, CII), ubiquinol-cytochrome c oxidoreductase (cytochrome b-c1 complex, complex III, CIII) and cytochrome c oxidase (complex IV, CIV), that cooperate to transfer electrons derived from NADH and succinate to molecular oxygen, creating an electrochemical gradient over the inner membrane that drives transmembrane transport and the ATP synthase. Cytochrome c oxidase is the component of the respiratory chain that catalyzes the reduction of oxygen to water. Electrons originating from reduced cytochrome c in the intermembrane space (IMS) are transferred via the dinuclear copper A center (CU(A)) of subunit 2 and heme A of subunit 1 to the active site in subunit 1, a binuclear center (BNC) formed by heme A3 and copper B (CU(B)). The BNC reduces molecular oxygen to 2 water molecules using 4 electrons from cytochrome c in the IMS and 4 protons from the mitochondrial matrix.</text>
</comment>
<evidence type="ECO:0000256" key="1">
    <source>
        <dbReference type="ARBA" id="ARBA00004141"/>
    </source>
</evidence>
<keyword evidence="13" id="KW-0732">Signal</keyword>
<evidence type="ECO:0000259" key="15">
    <source>
        <dbReference type="PROSITE" id="PS50999"/>
    </source>
</evidence>
<comment type="similarity">
    <text evidence="2 11">Belongs to the cytochrome c oxidase subunit 2 family.</text>
</comment>
<keyword evidence="5 11" id="KW-0812">Transmembrane</keyword>
<evidence type="ECO:0000256" key="10">
    <source>
        <dbReference type="ARBA" id="ARBA00049512"/>
    </source>
</evidence>
<dbReference type="PRINTS" id="PR01166">
    <property type="entry name" value="CYCOXIDASEII"/>
</dbReference>
<dbReference type="GO" id="GO:0005743">
    <property type="term" value="C:mitochondrial inner membrane"/>
    <property type="evidence" value="ECO:0007669"/>
    <property type="project" value="UniProtKB-SubCell"/>
</dbReference>
<keyword evidence="9 11" id="KW-0472">Membrane</keyword>
<feature type="chain" id="PRO_5002521865" description="Cytochrome c oxidase subunit 2" evidence="13">
    <location>
        <begin position="17"/>
        <end position="250"/>
    </location>
</feature>
<evidence type="ECO:0000313" key="16">
    <source>
        <dbReference type="EMBL" id="CDZ96152.1"/>
    </source>
</evidence>
<reference evidence="16" key="1">
    <citation type="submission" date="2014-08" db="EMBL/GenBank/DDBJ databases">
        <authorList>
            <person name="Sharma Rahul"/>
            <person name="Thines Marco"/>
        </authorList>
    </citation>
    <scope>NUCLEOTIDE SEQUENCE</scope>
</reference>
<dbReference type="GO" id="GO:0005507">
    <property type="term" value="F:copper ion binding"/>
    <property type="evidence" value="ECO:0007669"/>
    <property type="project" value="InterPro"/>
</dbReference>
<dbReference type="SUPFAM" id="SSF49503">
    <property type="entry name" value="Cupredoxins"/>
    <property type="match status" value="1"/>
</dbReference>
<dbReference type="Gene3D" id="2.60.40.420">
    <property type="entry name" value="Cupredoxins - blue copper proteins"/>
    <property type="match status" value="2"/>
</dbReference>
<evidence type="ECO:0000256" key="3">
    <source>
        <dbReference type="ARBA" id="ARBA00022448"/>
    </source>
</evidence>
<dbReference type="PROSITE" id="PS50857">
    <property type="entry name" value="COX2_CUA"/>
    <property type="match status" value="1"/>
</dbReference>
<dbReference type="Gene3D" id="1.10.287.90">
    <property type="match status" value="1"/>
</dbReference>
<keyword evidence="11" id="KW-0999">Mitochondrion inner membrane</keyword>
<feature type="signal peptide" evidence="13">
    <location>
        <begin position="1"/>
        <end position="16"/>
    </location>
</feature>
<dbReference type="AlphaFoldDB" id="A0A0F7SGI5"/>
<evidence type="ECO:0000256" key="6">
    <source>
        <dbReference type="ARBA" id="ARBA00022967"/>
    </source>
</evidence>
<keyword evidence="7 11" id="KW-0249">Electron transport</keyword>
<name>A0A0F7SGI5_PHARH</name>
<comment type="cofactor">
    <cofactor evidence="11">
        <name>Cu cation</name>
        <dbReference type="ChEBI" id="CHEBI:23378"/>
    </cofactor>
    <text evidence="11">Binds a copper A center.</text>
</comment>
<evidence type="ECO:0000256" key="5">
    <source>
        <dbReference type="ARBA" id="ARBA00022692"/>
    </source>
</evidence>
<evidence type="ECO:0000256" key="9">
    <source>
        <dbReference type="ARBA" id="ARBA00023136"/>
    </source>
</evidence>
<evidence type="ECO:0000256" key="11">
    <source>
        <dbReference type="RuleBase" id="RU000457"/>
    </source>
</evidence>
<evidence type="ECO:0000256" key="12">
    <source>
        <dbReference type="SAM" id="Phobius"/>
    </source>
</evidence>
<dbReference type="InterPro" id="IPR008972">
    <property type="entry name" value="Cupredoxin"/>
</dbReference>
<dbReference type="Pfam" id="PF00116">
    <property type="entry name" value="COX2"/>
    <property type="match status" value="1"/>
</dbReference>
<sequence>MFAIYTSLWSILGLSSDSLSVGFFGTWSLDGLVSSVSLDSPEAWQLSFQDSASVAFEGIQELHNSALFFVVAIVVATVYMLFAICLRFSAGRPSAAKYLNHGTLLELVWTVSPAFILIAIAFPSFRLLYLMDEVIAPSLTVKVLGHQWYWSYEYSDSEIGDNDGVVFDSYMVDSASLEDGALRLLEVDNAVAIPLDAIPGRLNQTSTLAERPGSFYGQCSELCGVYHGFMPIVVNVLSPSEYMAWLLAQE</sequence>
<evidence type="ECO:0000256" key="4">
    <source>
        <dbReference type="ARBA" id="ARBA00022660"/>
    </source>
</evidence>
<dbReference type="InterPro" id="IPR036257">
    <property type="entry name" value="Cyt_c_oxidase_su2_TM_sf"/>
</dbReference>
<feature type="transmembrane region" description="Helical" evidence="12">
    <location>
        <begin position="66"/>
        <end position="86"/>
    </location>
</feature>
<keyword evidence="4 11" id="KW-0679">Respiratory chain</keyword>
<organism evidence="16">
    <name type="scientific">Phaffia rhodozyma</name>
    <name type="common">Yeast</name>
    <name type="synonym">Xanthophyllomyces dendrorhous</name>
    <dbReference type="NCBI Taxonomy" id="264483"/>
    <lineage>
        <taxon>Eukaryota</taxon>
        <taxon>Fungi</taxon>
        <taxon>Dikarya</taxon>
        <taxon>Basidiomycota</taxon>
        <taxon>Agaricomycotina</taxon>
        <taxon>Tremellomycetes</taxon>
        <taxon>Cystofilobasidiales</taxon>
        <taxon>Mrakiaceae</taxon>
        <taxon>Phaffia</taxon>
    </lineage>
</organism>
<feature type="domain" description="Cytochrome oxidase subunit II transmembrane region profile" evidence="15">
    <location>
        <begin position="40"/>
        <end position="135"/>
    </location>
</feature>
<dbReference type="GO" id="GO:0042773">
    <property type="term" value="P:ATP synthesis coupled electron transport"/>
    <property type="evidence" value="ECO:0007669"/>
    <property type="project" value="TreeGrafter"/>
</dbReference>
<dbReference type="GO" id="GO:0004129">
    <property type="term" value="F:cytochrome-c oxidase activity"/>
    <property type="evidence" value="ECO:0007669"/>
    <property type="project" value="UniProtKB-EC"/>
</dbReference>
<evidence type="ECO:0000256" key="2">
    <source>
        <dbReference type="ARBA" id="ARBA00007866"/>
    </source>
</evidence>
<evidence type="ECO:0000256" key="8">
    <source>
        <dbReference type="ARBA" id="ARBA00022989"/>
    </source>
</evidence>